<accession>A0A7I7QIG0</accession>
<evidence type="ECO:0000313" key="2">
    <source>
        <dbReference type="EMBL" id="BBY26044.1"/>
    </source>
</evidence>
<feature type="signal peptide" evidence="1">
    <location>
        <begin position="1"/>
        <end position="23"/>
    </location>
</feature>
<evidence type="ECO:0000313" key="3">
    <source>
        <dbReference type="Proteomes" id="UP000467193"/>
    </source>
</evidence>
<keyword evidence="1" id="KW-0732">Signal</keyword>
<dbReference type="EMBL" id="AP022588">
    <property type="protein sequence ID" value="BBY26044.1"/>
    <property type="molecule type" value="Genomic_DNA"/>
</dbReference>
<sequence>MRWSTLVTLAMTSALMTVPIAGAQPAAPQPDTACAAQVSGAMTLLAGAAAPLLCVDGRWQTVSDPYPFSGRWVSSEKPMTLRGGAVQNPALEPGHWTATPLTDDDRCRAEQVSVTYGEVDGPPRIDEGGKGQRLDLEVIPRLLDIDMSGDCLWQRVGD</sequence>
<reference evidence="2 3" key="1">
    <citation type="journal article" date="2019" name="Emerg. Microbes Infect.">
        <title>Comprehensive subspecies identification of 175 nontuberculous mycobacteria species based on 7547 genomic profiles.</title>
        <authorList>
            <person name="Matsumoto Y."/>
            <person name="Kinjo T."/>
            <person name="Motooka D."/>
            <person name="Nabeya D."/>
            <person name="Jung N."/>
            <person name="Uechi K."/>
            <person name="Horii T."/>
            <person name="Iida T."/>
            <person name="Fujita J."/>
            <person name="Nakamura S."/>
        </authorList>
    </citation>
    <scope>NUCLEOTIDE SEQUENCE [LARGE SCALE GENOMIC DNA]</scope>
    <source>
        <strain evidence="2 3">JCM 17899</strain>
    </source>
</reference>
<organism evidence="2 3">
    <name type="scientific">Mycolicibacterium sediminis</name>
    <dbReference type="NCBI Taxonomy" id="1286180"/>
    <lineage>
        <taxon>Bacteria</taxon>
        <taxon>Bacillati</taxon>
        <taxon>Actinomycetota</taxon>
        <taxon>Actinomycetes</taxon>
        <taxon>Mycobacteriales</taxon>
        <taxon>Mycobacteriaceae</taxon>
        <taxon>Mycolicibacterium</taxon>
    </lineage>
</organism>
<protein>
    <submittedName>
        <fullName evidence="2">Uncharacterized protein</fullName>
    </submittedName>
</protein>
<dbReference type="Proteomes" id="UP000467193">
    <property type="component" value="Chromosome"/>
</dbReference>
<feature type="chain" id="PRO_5029640099" evidence="1">
    <location>
        <begin position="24"/>
        <end position="158"/>
    </location>
</feature>
<proteinExistence type="predicted"/>
<dbReference type="RefSeq" id="WP_163795164.1">
    <property type="nucleotide sequence ID" value="NZ_AP022588.1"/>
</dbReference>
<dbReference type="AlphaFoldDB" id="A0A7I7QIG0"/>
<evidence type="ECO:0000256" key="1">
    <source>
        <dbReference type="SAM" id="SignalP"/>
    </source>
</evidence>
<gene>
    <name evidence="2" type="ORF">MSEDJ_01400</name>
</gene>
<name>A0A7I7QIG0_9MYCO</name>
<dbReference type="KEGG" id="msei:MSEDJ_01400"/>
<keyword evidence="3" id="KW-1185">Reference proteome</keyword>